<dbReference type="Proteomes" id="UP000725002">
    <property type="component" value="Unassembled WGS sequence"/>
</dbReference>
<proteinExistence type="inferred from homology"/>
<gene>
    <name evidence="3" type="ORF">IAB75_00655</name>
</gene>
<dbReference type="Pfam" id="PF02384">
    <property type="entry name" value="N6_Mtase"/>
    <property type="match status" value="1"/>
</dbReference>
<dbReference type="InterPro" id="IPR029063">
    <property type="entry name" value="SAM-dependent_MTases_sf"/>
</dbReference>
<comment type="similarity">
    <text evidence="1">Belongs to the N(4)/N(6)-methyltransferase family.</text>
</comment>
<reference evidence="3" key="1">
    <citation type="submission" date="2020-10" db="EMBL/GenBank/DDBJ databases">
        <authorList>
            <person name="Gilroy R."/>
        </authorList>
    </citation>
    <scope>NUCLEOTIDE SEQUENCE</scope>
    <source>
        <strain evidence="3">G3-8215</strain>
    </source>
</reference>
<evidence type="ECO:0000313" key="3">
    <source>
        <dbReference type="EMBL" id="MBO8482621.1"/>
    </source>
</evidence>
<reference evidence="3" key="2">
    <citation type="journal article" date="2021" name="PeerJ">
        <title>Extensive microbial diversity within the chicken gut microbiome revealed by metagenomics and culture.</title>
        <authorList>
            <person name="Gilroy R."/>
            <person name="Ravi A."/>
            <person name="Getino M."/>
            <person name="Pursley I."/>
            <person name="Horton D.L."/>
            <person name="Alikhan N.F."/>
            <person name="Baker D."/>
            <person name="Gharbi K."/>
            <person name="Hall N."/>
            <person name="Watson M."/>
            <person name="Adriaenssens E.M."/>
            <person name="Foster-Nyarko E."/>
            <person name="Jarju S."/>
            <person name="Secka A."/>
            <person name="Antonio M."/>
            <person name="Oren A."/>
            <person name="Chaudhuri R.R."/>
            <person name="La Ragione R."/>
            <person name="Hildebrand F."/>
            <person name="Pallen M.J."/>
        </authorList>
    </citation>
    <scope>NUCLEOTIDE SEQUENCE</scope>
    <source>
        <strain evidence="3">G3-8215</strain>
    </source>
</reference>
<dbReference type="InterPro" id="IPR003356">
    <property type="entry name" value="DNA_methylase_A-5"/>
</dbReference>
<comment type="caution">
    <text evidence="3">The sequence shown here is derived from an EMBL/GenBank/DDBJ whole genome shotgun (WGS) entry which is preliminary data.</text>
</comment>
<keyword evidence="3" id="KW-0489">Methyltransferase</keyword>
<keyword evidence="3" id="KW-0808">Transferase</keyword>
<name>A0A940IHE2_9BACT</name>
<protein>
    <submittedName>
        <fullName evidence="3">SAM-dependent DNA methyltransferase</fullName>
    </submittedName>
</protein>
<dbReference type="GO" id="GO:0032259">
    <property type="term" value="P:methylation"/>
    <property type="evidence" value="ECO:0007669"/>
    <property type="project" value="UniProtKB-KW"/>
</dbReference>
<dbReference type="SUPFAM" id="SSF53335">
    <property type="entry name" value="S-adenosyl-L-methionine-dependent methyltransferases"/>
    <property type="match status" value="1"/>
</dbReference>
<organism evidence="3 4">
    <name type="scientific">Candidatus Cryptobacteroides avicola</name>
    <dbReference type="NCBI Taxonomy" id="2840757"/>
    <lineage>
        <taxon>Bacteria</taxon>
        <taxon>Pseudomonadati</taxon>
        <taxon>Bacteroidota</taxon>
        <taxon>Bacteroidia</taxon>
        <taxon>Bacteroidales</taxon>
        <taxon>Candidatus Cryptobacteroides</taxon>
    </lineage>
</organism>
<dbReference type="EMBL" id="JADILV010000005">
    <property type="protein sequence ID" value="MBO8482621.1"/>
    <property type="molecule type" value="Genomic_DNA"/>
</dbReference>
<evidence type="ECO:0000313" key="4">
    <source>
        <dbReference type="Proteomes" id="UP000725002"/>
    </source>
</evidence>
<evidence type="ECO:0000256" key="1">
    <source>
        <dbReference type="ARBA" id="ARBA00006594"/>
    </source>
</evidence>
<dbReference type="GO" id="GO:0008170">
    <property type="term" value="F:N-methyltransferase activity"/>
    <property type="evidence" value="ECO:0007669"/>
    <property type="project" value="InterPro"/>
</dbReference>
<dbReference type="PRINTS" id="PR00507">
    <property type="entry name" value="N12N6MTFRASE"/>
</dbReference>
<dbReference type="AlphaFoldDB" id="A0A940IHE2"/>
<accession>A0A940IHE2</accession>
<sequence>MNRKDLFEIFGIDDLIHLPEAVMKVLDAPLEERNAVYMQMLERSGFDLSYDWFEKVYMEELSNRKDHGQFFTPPTVGELLAKITGNGQGTIHEPTAGTGGLVIKLWHLQTRKCMPWEYFPSEHMVNCWELSDRCVPLLLLNLSIRGMMGYVYHGDTLERTVKMKYVLLNTRDDCMGFSEVIRDPDGNKLISKETRL</sequence>
<dbReference type="Gene3D" id="3.40.50.150">
    <property type="entry name" value="Vaccinia Virus protein VP39"/>
    <property type="match status" value="1"/>
</dbReference>
<feature type="domain" description="DNA methylase adenine-specific" evidence="2">
    <location>
        <begin position="62"/>
        <end position="162"/>
    </location>
</feature>
<evidence type="ECO:0000259" key="2">
    <source>
        <dbReference type="Pfam" id="PF02384"/>
    </source>
</evidence>
<dbReference type="GO" id="GO:0003677">
    <property type="term" value="F:DNA binding"/>
    <property type="evidence" value="ECO:0007669"/>
    <property type="project" value="InterPro"/>
</dbReference>